<gene>
    <name evidence="1" type="ORF">RFI_12817</name>
</gene>
<dbReference type="Gene3D" id="3.30.70.330">
    <property type="match status" value="1"/>
</dbReference>
<sequence length="208" mass="23323">MNGFRIGNCAVPTKMDPVVEINSSMPMSMSDISNVKNNLKEKVVFTPSSKTRTYSFPIPIRPPYCVWLGNMPSVATNKDVIEYLGKIGITIKDIRWGRRQGAHTCCYVDFHHVDDMKKVLETVDATNAPPFMCRQLKIDINEGIRVDRKSAVTAVTRNPLKNKTNKRSPSNDDIYVTATRTTQVTDINPSASQSASCLLNFVVPRRKD</sequence>
<organism evidence="1 2">
    <name type="scientific">Reticulomyxa filosa</name>
    <dbReference type="NCBI Taxonomy" id="46433"/>
    <lineage>
        <taxon>Eukaryota</taxon>
        <taxon>Sar</taxon>
        <taxon>Rhizaria</taxon>
        <taxon>Retaria</taxon>
        <taxon>Foraminifera</taxon>
        <taxon>Monothalamids</taxon>
        <taxon>Reticulomyxidae</taxon>
        <taxon>Reticulomyxa</taxon>
    </lineage>
</organism>
<dbReference type="CDD" id="cd00590">
    <property type="entry name" value="RRM_SF"/>
    <property type="match status" value="1"/>
</dbReference>
<dbReference type="AlphaFoldDB" id="X6NEF2"/>
<dbReference type="Proteomes" id="UP000023152">
    <property type="component" value="Unassembled WGS sequence"/>
</dbReference>
<reference evidence="1 2" key="1">
    <citation type="journal article" date="2013" name="Curr. Biol.">
        <title>The Genome of the Foraminiferan Reticulomyxa filosa.</title>
        <authorList>
            <person name="Glockner G."/>
            <person name="Hulsmann N."/>
            <person name="Schleicher M."/>
            <person name="Noegel A.A."/>
            <person name="Eichinger L."/>
            <person name="Gallinger C."/>
            <person name="Pawlowski J."/>
            <person name="Sierra R."/>
            <person name="Euteneuer U."/>
            <person name="Pillet L."/>
            <person name="Moustafa A."/>
            <person name="Platzer M."/>
            <person name="Groth M."/>
            <person name="Szafranski K."/>
            <person name="Schliwa M."/>
        </authorList>
    </citation>
    <scope>NUCLEOTIDE SEQUENCE [LARGE SCALE GENOMIC DNA]</scope>
</reference>
<dbReference type="SUPFAM" id="SSF54928">
    <property type="entry name" value="RNA-binding domain, RBD"/>
    <property type="match status" value="1"/>
</dbReference>
<keyword evidence="2" id="KW-1185">Reference proteome</keyword>
<dbReference type="EMBL" id="ASPP01009288">
    <property type="protein sequence ID" value="ETO24341.1"/>
    <property type="molecule type" value="Genomic_DNA"/>
</dbReference>
<comment type="caution">
    <text evidence="1">The sequence shown here is derived from an EMBL/GenBank/DDBJ whole genome shotgun (WGS) entry which is preliminary data.</text>
</comment>
<dbReference type="GO" id="GO:0003676">
    <property type="term" value="F:nucleic acid binding"/>
    <property type="evidence" value="ECO:0007669"/>
    <property type="project" value="InterPro"/>
</dbReference>
<dbReference type="InterPro" id="IPR012677">
    <property type="entry name" value="Nucleotide-bd_a/b_plait_sf"/>
</dbReference>
<accession>X6NEF2</accession>
<evidence type="ECO:0008006" key="3">
    <source>
        <dbReference type="Google" id="ProtNLM"/>
    </source>
</evidence>
<protein>
    <recommendedName>
        <fullName evidence="3">RRM domain-containing protein</fullName>
    </recommendedName>
</protein>
<dbReference type="InterPro" id="IPR035979">
    <property type="entry name" value="RBD_domain_sf"/>
</dbReference>
<name>X6NEF2_RETFI</name>
<evidence type="ECO:0000313" key="2">
    <source>
        <dbReference type="Proteomes" id="UP000023152"/>
    </source>
</evidence>
<evidence type="ECO:0000313" key="1">
    <source>
        <dbReference type="EMBL" id="ETO24341.1"/>
    </source>
</evidence>
<proteinExistence type="predicted"/>